<feature type="active site" description="Proton acceptor" evidence="3">
    <location>
        <position position="209"/>
    </location>
</feature>
<reference evidence="6 7" key="1">
    <citation type="journal article" date="2011" name="Science">
        <title>The Selaginella genome identifies genetic changes associated with the evolution of vascular plants.</title>
        <authorList>
            <person name="Banks J.A."/>
            <person name="Nishiyama T."/>
            <person name="Hasebe M."/>
            <person name="Bowman J.L."/>
            <person name="Gribskov M."/>
            <person name="dePamphilis C."/>
            <person name="Albert V.A."/>
            <person name="Aono N."/>
            <person name="Aoyama T."/>
            <person name="Ambrose B.A."/>
            <person name="Ashton N.W."/>
            <person name="Axtell M.J."/>
            <person name="Barker E."/>
            <person name="Barker M.S."/>
            <person name="Bennetzen J.L."/>
            <person name="Bonawitz N.D."/>
            <person name="Chapple C."/>
            <person name="Cheng C."/>
            <person name="Correa L.G."/>
            <person name="Dacre M."/>
            <person name="DeBarry J."/>
            <person name="Dreyer I."/>
            <person name="Elias M."/>
            <person name="Engstrom E.M."/>
            <person name="Estelle M."/>
            <person name="Feng L."/>
            <person name="Finet C."/>
            <person name="Floyd S.K."/>
            <person name="Frommer W.B."/>
            <person name="Fujita T."/>
            <person name="Gramzow L."/>
            <person name="Gutensohn M."/>
            <person name="Harholt J."/>
            <person name="Hattori M."/>
            <person name="Heyl A."/>
            <person name="Hirai T."/>
            <person name="Hiwatashi Y."/>
            <person name="Ishikawa M."/>
            <person name="Iwata M."/>
            <person name="Karol K.G."/>
            <person name="Koehler B."/>
            <person name="Kolukisaoglu U."/>
            <person name="Kubo M."/>
            <person name="Kurata T."/>
            <person name="Lalonde S."/>
            <person name="Li K."/>
            <person name="Li Y."/>
            <person name="Litt A."/>
            <person name="Lyons E."/>
            <person name="Manning G."/>
            <person name="Maruyama T."/>
            <person name="Michael T.P."/>
            <person name="Mikami K."/>
            <person name="Miyazaki S."/>
            <person name="Morinaga S."/>
            <person name="Murata T."/>
            <person name="Mueller-Roeber B."/>
            <person name="Nelson D.R."/>
            <person name="Obara M."/>
            <person name="Oguri Y."/>
            <person name="Olmstead R.G."/>
            <person name="Onodera N."/>
            <person name="Petersen B.L."/>
            <person name="Pils B."/>
            <person name="Prigge M."/>
            <person name="Rensing S.A."/>
            <person name="Riano-Pachon D.M."/>
            <person name="Roberts A.W."/>
            <person name="Sato Y."/>
            <person name="Scheller H.V."/>
            <person name="Schulz B."/>
            <person name="Schulz C."/>
            <person name="Shakirov E.V."/>
            <person name="Shibagaki N."/>
            <person name="Shinohara N."/>
            <person name="Shippen D.E."/>
            <person name="Soerensen I."/>
            <person name="Sotooka R."/>
            <person name="Sugimoto N."/>
            <person name="Sugita M."/>
            <person name="Sumikawa N."/>
            <person name="Tanurdzic M."/>
            <person name="Theissen G."/>
            <person name="Ulvskov P."/>
            <person name="Wakazuki S."/>
            <person name="Weng J.K."/>
            <person name="Willats W.W."/>
            <person name="Wipf D."/>
            <person name="Wolf P.G."/>
            <person name="Yang L."/>
            <person name="Zimmer A.D."/>
            <person name="Zhu Q."/>
            <person name="Mitros T."/>
            <person name="Hellsten U."/>
            <person name="Loque D."/>
            <person name="Otillar R."/>
            <person name="Salamov A."/>
            <person name="Schmutz J."/>
            <person name="Shapiro H."/>
            <person name="Lindquist E."/>
            <person name="Lucas S."/>
            <person name="Rokhsar D."/>
            <person name="Grigoriev I.V."/>
        </authorList>
    </citation>
    <scope>NUCLEOTIDE SEQUENCE [LARGE SCALE GENOMIC DNA]</scope>
</reference>
<evidence type="ECO:0000256" key="4">
    <source>
        <dbReference type="RuleBase" id="RU361262"/>
    </source>
</evidence>
<dbReference type="GO" id="GO:0016042">
    <property type="term" value="P:lipid catabolic process"/>
    <property type="evidence" value="ECO:0007669"/>
    <property type="project" value="UniProtKB-UniRule"/>
</dbReference>
<feature type="domain" description="PNPLA" evidence="5">
    <location>
        <begin position="20"/>
        <end position="222"/>
    </location>
</feature>
<evidence type="ECO:0000256" key="1">
    <source>
        <dbReference type="ARBA" id="ARBA00010240"/>
    </source>
</evidence>
<protein>
    <recommendedName>
        <fullName evidence="4">Patatin</fullName>
        <ecNumber evidence="4">3.1.1.-</ecNumber>
    </recommendedName>
</protein>
<gene>
    <name evidence="6" type="ORF">SELMODRAFT_108728</name>
</gene>
<keyword evidence="2 3" id="KW-0443">Lipid metabolism</keyword>
<dbReference type="Proteomes" id="UP000001514">
    <property type="component" value="Unassembled WGS sequence"/>
</dbReference>
<proteinExistence type="inferred from homology"/>
<dbReference type="Gramene" id="EFJ20370">
    <property type="protein sequence ID" value="EFJ20370"/>
    <property type="gene ID" value="SELMODRAFT_108728"/>
</dbReference>
<keyword evidence="7" id="KW-1185">Reference proteome</keyword>
<feature type="short sequence motif" description="GXSXG" evidence="3">
    <location>
        <begin position="62"/>
        <end position="66"/>
    </location>
</feature>
<feature type="short sequence motif" description="DGA/G" evidence="3">
    <location>
        <begin position="209"/>
        <end position="211"/>
    </location>
</feature>
<feature type="active site" description="Nucleophile" evidence="3">
    <location>
        <position position="64"/>
    </location>
</feature>
<dbReference type="AlphaFoldDB" id="D8S517"/>
<evidence type="ECO:0000256" key="2">
    <source>
        <dbReference type="ARBA" id="ARBA00023098"/>
    </source>
</evidence>
<dbReference type="KEGG" id="smo:SELMODRAFT_108728"/>
<dbReference type="InterPro" id="IPR002641">
    <property type="entry name" value="PNPLA_dom"/>
</dbReference>
<dbReference type="InterPro" id="IPR016035">
    <property type="entry name" value="Acyl_Trfase/lysoPLipase"/>
</dbReference>
<dbReference type="Pfam" id="PF01734">
    <property type="entry name" value="Patatin"/>
    <property type="match status" value="1"/>
</dbReference>
<keyword evidence="3 4" id="KW-0442">Lipid degradation</keyword>
<comment type="similarity">
    <text evidence="1 4">Belongs to the patatin family.</text>
</comment>
<dbReference type="GO" id="GO:0047372">
    <property type="term" value="F:monoacylglycerol lipase activity"/>
    <property type="evidence" value="ECO:0000318"/>
    <property type="project" value="GO_Central"/>
</dbReference>
<comment type="function">
    <text evidence="4">Lipolytic acyl hydrolase (LAH).</text>
</comment>
<dbReference type="eggNOG" id="KOG0513">
    <property type="taxonomic scope" value="Eukaryota"/>
</dbReference>
<dbReference type="GO" id="GO:0004620">
    <property type="term" value="F:phospholipase activity"/>
    <property type="evidence" value="ECO:0000318"/>
    <property type="project" value="GO_Central"/>
</dbReference>
<dbReference type="InParanoid" id="D8S517"/>
<evidence type="ECO:0000313" key="7">
    <source>
        <dbReference type="Proteomes" id="UP000001514"/>
    </source>
</evidence>
<evidence type="ECO:0000313" key="6">
    <source>
        <dbReference type="EMBL" id="EFJ20370.1"/>
    </source>
</evidence>
<dbReference type="HOGENOM" id="CLU_000288_144_0_1"/>
<comment type="domain">
    <text evidence="4">The nitrogen atoms of the two glycine residues in the GGXR motif define the oxyanion hole, and stabilize the oxyanion that forms during the nucleophilic attack by the catalytic serine during substrate cleavage.</text>
</comment>
<evidence type="ECO:0000256" key="3">
    <source>
        <dbReference type="PROSITE-ProRule" id="PRU01161"/>
    </source>
</evidence>
<dbReference type="EC" id="3.1.1.-" evidence="4"/>
<dbReference type="PROSITE" id="PS51635">
    <property type="entry name" value="PNPLA"/>
    <property type="match status" value="1"/>
</dbReference>
<dbReference type="PANTHER" id="PTHR32176:SF92">
    <property type="entry name" value="XYLOSE ISOMERASE"/>
    <property type="match status" value="1"/>
</dbReference>
<feature type="short sequence motif" description="GXGXXG" evidence="3">
    <location>
        <begin position="24"/>
        <end position="29"/>
    </location>
</feature>
<dbReference type="OMA" id="YKIMIAN"/>
<name>D8S517_SELML</name>
<accession>D8S517</accession>
<keyword evidence="3 4" id="KW-0378">Hydrolase</keyword>
<organism evidence="7">
    <name type="scientific">Selaginella moellendorffii</name>
    <name type="common">Spikemoss</name>
    <dbReference type="NCBI Taxonomy" id="88036"/>
    <lineage>
        <taxon>Eukaryota</taxon>
        <taxon>Viridiplantae</taxon>
        <taxon>Streptophyta</taxon>
        <taxon>Embryophyta</taxon>
        <taxon>Tracheophyta</taxon>
        <taxon>Lycopodiopsida</taxon>
        <taxon>Selaginellales</taxon>
        <taxon>Selaginellaceae</taxon>
        <taxon>Selaginella</taxon>
    </lineage>
</organism>
<dbReference type="EMBL" id="GL377602">
    <property type="protein sequence ID" value="EFJ20370.1"/>
    <property type="molecule type" value="Genomic_DNA"/>
</dbReference>
<dbReference type="PANTHER" id="PTHR32176">
    <property type="entry name" value="XYLOSE ISOMERASE"/>
    <property type="match status" value="1"/>
</dbReference>
<evidence type="ECO:0000259" key="5">
    <source>
        <dbReference type="PROSITE" id="PS51635"/>
    </source>
</evidence>
<dbReference type="Gene3D" id="3.40.1090.10">
    <property type="entry name" value="Cytosolic phospholipase A2 catalytic domain"/>
    <property type="match status" value="1"/>
</dbReference>
<sequence length="441" mass="49627">MEEVPEEVPEGAFGKHKCVLSIDGGGVRGLIPAQILIFLEECLQELDGPDARIADYFDVVAGTSTGGLISIMLAAPDAQRRPLFTAKGINKFYLDNCKTIFNRDRPYLSFLSMTSIRAMFGPKYSPTNLEHLLESYLKDTRIRDTVTELLVTAFDTRLQNPVFFTTAAGRVDPTKNALLREIARGTSAAPTFFPPVRFSCEDSEYHLTDGGLVANNPVSSSPSRILKPTSYSRIPRELYSRKFFFFQRFNDCLVLSLGCGTLPFSYEAQEISKWGALGWVLHKDGAPIINMLLDASSDMMDNNIALMFKTGFCDKNLIRTTRLSKTTAEVDNSTPENLKNLAALGQELLDERLARTNFVTGKFQDATAETNRTAIKRFSKWLSLERKAREAQREGEPEQIHEMRRVTSARWKNPSKISYSNLPRPFKNTPRLCNHPLPIWC</sequence>
<dbReference type="FunCoup" id="D8S517">
    <property type="interactions" value="562"/>
</dbReference>
<dbReference type="SUPFAM" id="SSF52151">
    <property type="entry name" value="FabD/lysophospholipase-like"/>
    <property type="match status" value="1"/>
</dbReference>